<dbReference type="Pfam" id="PF08588">
    <property type="entry name" value="Duc1"/>
    <property type="match status" value="1"/>
</dbReference>
<name>A0A9D4TPF0_CHLVU</name>
<dbReference type="AlphaFoldDB" id="A0A9D4TPF0"/>
<organism evidence="3 4">
    <name type="scientific">Chlorella vulgaris</name>
    <name type="common">Green alga</name>
    <dbReference type="NCBI Taxonomy" id="3077"/>
    <lineage>
        <taxon>Eukaryota</taxon>
        <taxon>Viridiplantae</taxon>
        <taxon>Chlorophyta</taxon>
        <taxon>core chlorophytes</taxon>
        <taxon>Trebouxiophyceae</taxon>
        <taxon>Chlorellales</taxon>
        <taxon>Chlorellaceae</taxon>
        <taxon>Chlorella clade</taxon>
        <taxon>Chlorella</taxon>
    </lineage>
</organism>
<gene>
    <name evidence="3" type="ORF">D9Q98_004324</name>
</gene>
<feature type="compositionally biased region" description="Basic and acidic residues" evidence="1">
    <location>
        <begin position="38"/>
        <end position="54"/>
    </location>
</feature>
<evidence type="ECO:0000256" key="1">
    <source>
        <dbReference type="SAM" id="MobiDB-lite"/>
    </source>
</evidence>
<comment type="caution">
    <text evidence="3">The sequence shown here is derived from an EMBL/GenBank/DDBJ whole genome shotgun (WGS) entry which is preliminary data.</text>
</comment>
<accession>A0A9D4TPF0</accession>
<evidence type="ECO:0000313" key="4">
    <source>
        <dbReference type="Proteomes" id="UP001055712"/>
    </source>
</evidence>
<evidence type="ECO:0000313" key="3">
    <source>
        <dbReference type="EMBL" id="KAI3431262.1"/>
    </source>
</evidence>
<dbReference type="OrthoDB" id="42898at2759"/>
<proteinExistence type="predicted"/>
<dbReference type="InterPro" id="IPR013897">
    <property type="entry name" value="Duc1"/>
</dbReference>
<dbReference type="EMBL" id="SIDB01000006">
    <property type="protein sequence ID" value="KAI3431262.1"/>
    <property type="molecule type" value="Genomic_DNA"/>
</dbReference>
<feature type="region of interest" description="Disordered" evidence="1">
    <location>
        <begin position="1"/>
        <end position="54"/>
    </location>
</feature>
<evidence type="ECO:0000259" key="2">
    <source>
        <dbReference type="Pfam" id="PF08588"/>
    </source>
</evidence>
<reference evidence="3" key="1">
    <citation type="journal article" date="2019" name="Plant J.">
        <title>Chlorella vulgaris genome assembly and annotation reveals the molecular basis for metabolic acclimation to high light conditions.</title>
        <authorList>
            <person name="Cecchin M."/>
            <person name="Marcolungo L."/>
            <person name="Rossato M."/>
            <person name="Girolomoni L."/>
            <person name="Cosentino E."/>
            <person name="Cuine S."/>
            <person name="Li-Beisson Y."/>
            <person name="Delledonne M."/>
            <person name="Ballottari M."/>
        </authorList>
    </citation>
    <scope>NUCLEOTIDE SEQUENCE</scope>
    <source>
        <strain evidence="3">211/11P</strain>
    </source>
</reference>
<keyword evidence="4" id="KW-1185">Reference proteome</keyword>
<sequence length="325" mass="35210">MPSVAPASEGSSDSSLDDSEVWQDCSSCSSTLEDAEEQLEREQHTAADARSDWRPTEADIAAAASAPVLVAAHPGLPYQQILSGSPQDLPVNTGSPIEFETPLFTGRACVWVRGLPGAPPPVFEGRRRRTMVTVQGRFRRPVPLDDLVTGQEFGAVENLPPTWLVEGVLLRVARALSPSCEIGPASAPFMLMPVAAGCSEMVASLPGQEPSAAAPPSEDLRLWDPSLVLPNGAPLPAAQRKSHFSKAGNREGRCFPTDLVFTFYFYQHVVDVGGGYELDVGLHRFSLSRYLAGQPLQLMMRDRSSGQYLYCLHLWHQCLLKGAAR</sequence>
<reference evidence="3" key="2">
    <citation type="submission" date="2020-11" db="EMBL/GenBank/DDBJ databases">
        <authorList>
            <person name="Cecchin M."/>
            <person name="Marcolungo L."/>
            <person name="Rossato M."/>
            <person name="Girolomoni L."/>
            <person name="Cosentino E."/>
            <person name="Cuine S."/>
            <person name="Li-Beisson Y."/>
            <person name="Delledonne M."/>
            <person name="Ballottari M."/>
        </authorList>
    </citation>
    <scope>NUCLEOTIDE SEQUENCE</scope>
    <source>
        <strain evidence="3">211/11P</strain>
        <tissue evidence="3">Whole cell</tissue>
    </source>
</reference>
<dbReference type="PANTHER" id="PTHR34826:SF2">
    <property type="entry name" value="UPF0590 PROTEIN C409.17C"/>
    <property type="match status" value="1"/>
</dbReference>
<dbReference type="PANTHER" id="PTHR34826">
    <property type="entry name" value="UPF0590 PROTEIN C409.17C"/>
    <property type="match status" value="1"/>
</dbReference>
<protein>
    <recommendedName>
        <fullName evidence="2">Domain of unknown function at the cortex 1 domain-containing protein</fullName>
    </recommendedName>
</protein>
<dbReference type="Proteomes" id="UP001055712">
    <property type="component" value="Unassembled WGS sequence"/>
</dbReference>
<feature type="domain" description="Domain of unknown function at the cortex 1" evidence="2">
    <location>
        <begin position="84"/>
        <end position="316"/>
    </location>
</feature>